<gene>
    <name evidence="1" type="ORF">M8C21_021698</name>
</gene>
<comment type="caution">
    <text evidence="1">The sequence shown here is derived from an EMBL/GenBank/DDBJ whole genome shotgun (WGS) entry which is preliminary data.</text>
</comment>
<protein>
    <submittedName>
        <fullName evidence="1">Uncharacterized protein</fullName>
    </submittedName>
</protein>
<accession>A0AAD5BRG3</accession>
<reference evidence="1" key="1">
    <citation type="submission" date="2022-06" db="EMBL/GenBank/DDBJ databases">
        <title>Uncovering the hologenomic basis of an extraordinary plant invasion.</title>
        <authorList>
            <person name="Bieker V.C."/>
            <person name="Martin M.D."/>
            <person name="Gilbert T."/>
            <person name="Hodgins K."/>
            <person name="Battlay P."/>
            <person name="Petersen B."/>
            <person name="Wilson J."/>
        </authorList>
    </citation>
    <scope>NUCLEOTIDE SEQUENCE</scope>
    <source>
        <strain evidence="1">AA19_3_7</strain>
        <tissue evidence="1">Leaf</tissue>
    </source>
</reference>
<name>A0AAD5BRG3_AMBAR</name>
<organism evidence="1 2">
    <name type="scientific">Ambrosia artemisiifolia</name>
    <name type="common">Common ragweed</name>
    <dbReference type="NCBI Taxonomy" id="4212"/>
    <lineage>
        <taxon>Eukaryota</taxon>
        <taxon>Viridiplantae</taxon>
        <taxon>Streptophyta</taxon>
        <taxon>Embryophyta</taxon>
        <taxon>Tracheophyta</taxon>
        <taxon>Spermatophyta</taxon>
        <taxon>Magnoliopsida</taxon>
        <taxon>eudicotyledons</taxon>
        <taxon>Gunneridae</taxon>
        <taxon>Pentapetalae</taxon>
        <taxon>asterids</taxon>
        <taxon>campanulids</taxon>
        <taxon>Asterales</taxon>
        <taxon>Asteraceae</taxon>
        <taxon>Asteroideae</taxon>
        <taxon>Heliantheae alliance</taxon>
        <taxon>Heliantheae</taxon>
        <taxon>Ambrosia</taxon>
    </lineage>
</organism>
<dbReference type="AlphaFoldDB" id="A0AAD5BRG3"/>
<dbReference type="EMBL" id="JAMZMK010011522">
    <property type="protein sequence ID" value="KAI7726844.1"/>
    <property type="molecule type" value="Genomic_DNA"/>
</dbReference>
<keyword evidence="2" id="KW-1185">Reference proteome</keyword>
<dbReference type="Proteomes" id="UP001206925">
    <property type="component" value="Unassembled WGS sequence"/>
</dbReference>
<evidence type="ECO:0000313" key="1">
    <source>
        <dbReference type="EMBL" id="KAI7726844.1"/>
    </source>
</evidence>
<proteinExistence type="predicted"/>
<sequence>MALDSSKLLNMVFLKKEKFRPPNPFGYGNKSIGRNGMCVGLNIFFSTPNRNPMIIRKYSGVL</sequence>
<evidence type="ECO:0000313" key="2">
    <source>
        <dbReference type="Proteomes" id="UP001206925"/>
    </source>
</evidence>